<comment type="caution">
    <text evidence="2">The sequence shown here is derived from an EMBL/GenBank/DDBJ whole genome shotgun (WGS) entry which is preliminary data.</text>
</comment>
<proteinExistence type="predicted"/>
<feature type="chain" id="PRO_5019529093" description="Metalloprotease" evidence="1">
    <location>
        <begin position="21"/>
        <end position="943"/>
    </location>
</feature>
<organism evidence="2 3">
    <name type="scientific">Ichthyenterobacterium magnum</name>
    <dbReference type="NCBI Taxonomy" id="1230530"/>
    <lineage>
        <taxon>Bacteria</taxon>
        <taxon>Pseudomonadati</taxon>
        <taxon>Bacteroidota</taxon>
        <taxon>Flavobacteriia</taxon>
        <taxon>Flavobacteriales</taxon>
        <taxon>Flavobacteriaceae</taxon>
        <taxon>Ichthyenterobacterium</taxon>
    </lineage>
</organism>
<evidence type="ECO:0000313" key="3">
    <source>
        <dbReference type="Proteomes" id="UP000284892"/>
    </source>
</evidence>
<reference evidence="2 3" key="1">
    <citation type="submission" date="2018-09" db="EMBL/GenBank/DDBJ databases">
        <title>Genomic Encyclopedia of Archaeal and Bacterial Type Strains, Phase II (KMG-II): from individual species to whole genera.</title>
        <authorList>
            <person name="Goeker M."/>
        </authorList>
    </citation>
    <scope>NUCLEOTIDE SEQUENCE [LARGE SCALE GENOMIC DNA]</scope>
    <source>
        <strain evidence="2 3">DSM 26283</strain>
    </source>
</reference>
<sequence length="943" mass="109847">MKLRTLFLVALSTVYIQIHAQNSIELKAKFDVPNKSINITQNIVYQNTSNDTLYTLFLNDWNNSYSSKKTPLAKRFAEEFNNKFHFAKDEERGITSINSIKENNVQLLFNRVANHPDVIKVELKQPLLPLNSYNITLDYNVILPDDTFTGYGISEDANFNLKYWYITPSVYNGKWHYYSNKNLDDLFIPKADLSFEIEFPKNYAFVSELNTASLKQNDSTQTVFLNGKDRVNTNLILNKFSDYKFVQTDKFTIVSNLNNEGLPPEELAMITDKITNFVSENLGSYPHERLLITKSDYKKDPLYGLNQLPDFIRPFPDSFQYELKLLKTALYNYLKNTLLTNPRKDYWLIEGLQTYFLMKYVETNYPDTKLLGTLANIWGIRSFHASDLHYNEQYNLFFMQMARTNRDQPLTTSKDSLLKFNANIAGKYKAGIGLKYLDDYINSNILEQTISEFLRQSKLKQVNSIAFENLLKSKTNKNLDWFFTDYVNSRKKIDFKIKDVIKTEDSITLTIKNKEDNNMPISLFTLNNDSILSKSWIENIAKDKTITIPREGANKLALNYDKTIPEFNLRDNYKTLKGFFFNNKPLQFRLVKDIEDPNYNQIFIMPLVEFNNIYDGLTLGTKFYNKTLLRKRLNYKLSPQYATKSKSLTGGGSISYSHNIENKNLYRITYGVGLGYSSFAEDAFVTKLTPSLSFSFRNNNDFRSNKWQHLNLRFLSISRDIGDNAIIDVDEPDYSVVNLRYSYGNPGLINFSNASYDLQFGQKFGKVSANYEYRKLFESNRQFSIRLFAGTFLYNKTESSSDYFSFALDRPTDYLFDYNYLGRSEASGIFSQQLVISEGGFKSKLDTPFANQWMTTANVSTSIWRYIQAYGDFGFLKNKGLDPKIVYDSGIRLNLVQDYFELYFPIYSNLGWEIGQDNYDQKIRFIFTVDPKTLLGLFRRKWY</sequence>
<evidence type="ECO:0000313" key="2">
    <source>
        <dbReference type="EMBL" id="RKE94864.1"/>
    </source>
</evidence>
<gene>
    <name evidence="2" type="ORF">BXY80_1877</name>
</gene>
<dbReference type="RefSeq" id="WP_245977235.1">
    <property type="nucleotide sequence ID" value="NZ_RAQJ01000003.1"/>
</dbReference>
<dbReference type="Gene3D" id="1.10.390.10">
    <property type="entry name" value="Neutral Protease Domain 2"/>
    <property type="match status" value="1"/>
</dbReference>
<dbReference type="Proteomes" id="UP000284892">
    <property type="component" value="Unassembled WGS sequence"/>
</dbReference>
<keyword evidence="1" id="KW-0732">Signal</keyword>
<dbReference type="InterPro" id="IPR027268">
    <property type="entry name" value="Peptidase_M4/M1_CTD_sf"/>
</dbReference>
<protein>
    <recommendedName>
        <fullName evidence="4">Metalloprotease</fullName>
    </recommendedName>
</protein>
<name>A0A420DKT4_9FLAO</name>
<evidence type="ECO:0000256" key="1">
    <source>
        <dbReference type="SAM" id="SignalP"/>
    </source>
</evidence>
<accession>A0A420DKT4</accession>
<feature type="signal peptide" evidence="1">
    <location>
        <begin position="1"/>
        <end position="20"/>
    </location>
</feature>
<dbReference type="AlphaFoldDB" id="A0A420DKT4"/>
<keyword evidence="3" id="KW-1185">Reference proteome</keyword>
<dbReference type="EMBL" id="RAQJ01000003">
    <property type="protein sequence ID" value="RKE94864.1"/>
    <property type="molecule type" value="Genomic_DNA"/>
</dbReference>
<evidence type="ECO:0008006" key="4">
    <source>
        <dbReference type="Google" id="ProtNLM"/>
    </source>
</evidence>